<evidence type="ECO:0000256" key="1">
    <source>
        <dbReference type="ARBA" id="ARBA00023015"/>
    </source>
</evidence>
<keyword evidence="2" id="KW-0238">DNA-binding</keyword>
<name>A0A3N2BAZ2_9MICO</name>
<evidence type="ECO:0000256" key="3">
    <source>
        <dbReference type="ARBA" id="ARBA00023163"/>
    </source>
</evidence>
<dbReference type="PROSITE" id="PS00356">
    <property type="entry name" value="HTH_LACI_1"/>
    <property type="match status" value="1"/>
</dbReference>
<accession>A0A3N2BAZ2</accession>
<keyword evidence="1" id="KW-0805">Transcription regulation</keyword>
<dbReference type="Proteomes" id="UP000280668">
    <property type="component" value="Unassembled WGS sequence"/>
</dbReference>
<dbReference type="Pfam" id="PF13377">
    <property type="entry name" value="Peripla_BP_3"/>
    <property type="match status" value="1"/>
</dbReference>
<dbReference type="Pfam" id="PF00356">
    <property type="entry name" value="LacI"/>
    <property type="match status" value="1"/>
</dbReference>
<dbReference type="GO" id="GO:0000976">
    <property type="term" value="F:transcription cis-regulatory region binding"/>
    <property type="evidence" value="ECO:0007669"/>
    <property type="project" value="TreeGrafter"/>
</dbReference>
<dbReference type="InterPro" id="IPR046335">
    <property type="entry name" value="LacI/GalR-like_sensor"/>
</dbReference>
<dbReference type="Gene3D" id="3.40.50.2300">
    <property type="match status" value="2"/>
</dbReference>
<feature type="region of interest" description="Disordered" evidence="4">
    <location>
        <begin position="328"/>
        <end position="350"/>
    </location>
</feature>
<dbReference type="PANTHER" id="PTHR30146:SF109">
    <property type="entry name" value="HTH-TYPE TRANSCRIPTIONAL REGULATOR GALS"/>
    <property type="match status" value="1"/>
</dbReference>
<dbReference type="Gene3D" id="1.10.260.40">
    <property type="entry name" value="lambda repressor-like DNA-binding domains"/>
    <property type="match status" value="1"/>
</dbReference>
<dbReference type="PROSITE" id="PS50932">
    <property type="entry name" value="HTH_LACI_2"/>
    <property type="match status" value="1"/>
</dbReference>
<sequence>MVKCSEEEVRVANVSMRDVAALAEVSHGTVSHFLNHPDRVSAKTAQRIQRAIETLGFVPNQAGRQLRMGKSATIAYIAPDVSNPFFATIAEGAEERAAEHGLSVFVANSRRQRAREDAYLDLFEQHRVRGMLVASHEPIEDRLALVRKRGTPSVLMGQVAVSEDQPSVSIDDVLGGRLAAEHLLQLGRRRIAFVGGPLGVRQVADRLQGASDAIRESGSATLEVVNVVERTVAGGRAVARELLARAAAVRPDGVFAVNDLLGLGMMQVLSSEGVRVPDDLALIGYDDIEFAESSIVPLSSIRPPHEAFGYAAIELLVTELSGRTEDPHQVFPPALVPRTSTTGEPIHTDV</sequence>
<dbReference type="AlphaFoldDB" id="A0A3N2BAZ2"/>
<comment type="caution">
    <text evidence="6">The sequence shown here is derived from an EMBL/GenBank/DDBJ whole genome shotgun (WGS) entry which is preliminary data.</text>
</comment>
<dbReference type="CDD" id="cd01392">
    <property type="entry name" value="HTH_LacI"/>
    <property type="match status" value="1"/>
</dbReference>
<gene>
    <name evidence="6" type="ORF">EDD31_0766</name>
</gene>
<keyword evidence="7" id="KW-1185">Reference proteome</keyword>
<evidence type="ECO:0000313" key="6">
    <source>
        <dbReference type="EMBL" id="ROR72415.1"/>
    </source>
</evidence>
<dbReference type="InterPro" id="IPR000843">
    <property type="entry name" value="HTH_LacI"/>
</dbReference>
<dbReference type="SMART" id="SM00354">
    <property type="entry name" value="HTH_LACI"/>
    <property type="match status" value="1"/>
</dbReference>
<dbReference type="InterPro" id="IPR010982">
    <property type="entry name" value="Lambda_DNA-bd_dom_sf"/>
</dbReference>
<dbReference type="EMBL" id="RKHK01000001">
    <property type="protein sequence ID" value="ROR72415.1"/>
    <property type="molecule type" value="Genomic_DNA"/>
</dbReference>
<keyword evidence="3" id="KW-0804">Transcription</keyword>
<dbReference type="OrthoDB" id="37081at2"/>
<dbReference type="PANTHER" id="PTHR30146">
    <property type="entry name" value="LACI-RELATED TRANSCRIPTIONAL REPRESSOR"/>
    <property type="match status" value="1"/>
</dbReference>
<evidence type="ECO:0000259" key="5">
    <source>
        <dbReference type="PROSITE" id="PS50932"/>
    </source>
</evidence>
<proteinExistence type="predicted"/>
<dbReference type="InterPro" id="IPR028082">
    <property type="entry name" value="Peripla_BP_I"/>
</dbReference>
<organism evidence="6 7">
    <name type="scientific">Bogoriella caseilytica</name>
    <dbReference type="NCBI Taxonomy" id="56055"/>
    <lineage>
        <taxon>Bacteria</taxon>
        <taxon>Bacillati</taxon>
        <taxon>Actinomycetota</taxon>
        <taxon>Actinomycetes</taxon>
        <taxon>Micrococcales</taxon>
        <taxon>Bogoriellaceae</taxon>
        <taxon>Bogoriella</taxon>
    </lineage>
</organism>
<evidence type="ECO:0000256" key="4">
    <source>
        <dbReference type="SAM" id="MobiDB-lite"/>
    </source>
</evidence>
<evidence type="ECO:0000256" key="2">
    <source>
        <dbReference type="ARBA" id="ARBA00023125"/>
    </source>
</evidence>
<reference evidence="6 7" key="1">
    <citation type="submission" date="2018-11" db="EMBL/GenBank/DDBJ databases">
        <title>Sequencing the genomes of 1000 actinobacteria strains.</title>
        <authorList>
            <person name="Klenk H.-P."/>
        </authorList>
    </citation>
    <scope>NUCLEOTIDE SEQUENCE [LARGE SCALE GENOMIC DNA]</scope>
    <source>
        <strain evidence="6 7">DSM 11294</strain>
    </source>
</reference>
<dbReference type="GO" id="GO:0003700">
    <property type="term" value="F:DNA-binding transcription factor activity"/>
    <property type="evidence" value="ECO:0007669"/>
    <property type="project" value="TreeGrafter"/>
</dbReference>
<evidence type="ECO:0000313" key="7">
    <source>
        <dbReference type="Proteomes" id="UP000280668"/>
    </source>
</evidence>
<dbReference type="SUPFAM" id="SSF47413">
    <property type="entry name" value="lambda repressor-like DNA-binding domains"/>
    <property type="match status" value="1"/>
</dbReference>
<feature type="domain" description="HTH lacI-type" evidence="5">
    <location>
        <begin position="14"/>
        <end position="68"/>
    </location>
</feature>
<protein>
    <submittedName>
        <fullName evidence="6">LacI family transcriptional regulator</fullName>
    </submittedName>
</protein>
<dbReference type="SUPFAM" id="SSF53822">
    <property type="entry name" value="Periplasmic binding protein-like I"/>
    <property type="match status" value="1"/>
</dbReference>